<accession>A0AA36CRC8</accession>
<dbReference type="AlphaFoldDB" id="A0AA36CRC8"/>
<sequence length="774" mass="88220">MAETGKLKIRESAPDPPKLLDLPADVLRLILDPLPLRDVRKLRHMHSFFNSYAIHERRADEFTLISILQYQTTEVARLYVMRQQTVSEIRRGEIPRFGTALPLSRDACRPRRWPQKQLRRSRRTRLPPTTWIAREYYNFGEAFRETALLGRFRATQIQLSQVVIDSSIQALIINSGAKSIEIDVVSGSPNLYLPVPSTCRTLAIRCSANLELNPNLLNLTFTNRLNRAHFSNSVASIFSIHGSSSARRRLRVPRDLAARNSSPIPSLKNECPVIDLTAATGLESLDFNGESYQMLFTAEAKNALNNLRAGISTYQALETLRSEIETCAPRLVSCWECEETGATFLPDPRYLTIDEAKGTWEKFEAIACRPNDLCDVKVLMLRTEAAEPKYGQKFVEMVEQGRLRARTIWFIGGQMGAVVEGLLRKSCPEKIHWATSFRPVAELHIPETCQELHLPPSYWGEQLVVDLTVATGLKKCVADDVQNLDDLFAPTVMMALNKLRAGKSTRKAVAILRRILPQPWIIIETPRQYEFNFFGRYVVQSRSRFETMVVWRSDFPGLTRVDLDGSPITWEQFRGLFCGQRKTFKVNLLYLSGRRKAVQVPDKFLEMAHQARFRAREIQLSSTNTDPGVMALVAESCPETITVTDTSGSADEYLPVPETCRNLSIYWNRRAPNFEEPNQYKVAPVVDLTKATGLEKIEINCREQKRMMTPLAMVAFNNLRLGIKIDQAKQSLIDELHETFIGIPVWRFLESDHRYYMLHQNVSFFIEKSAEVAS</sequence>
<organism evidence="1 2">
    <name type="scientific">Mesorhabditis spiculigera</name>
    <dbReference type="NCBI Taxonomy" id="96644"/>
    <lineage>
        <taxon>Eukaryota</taxon>
        <taxon>Metazoa</taxon>
        <taxon>Ecdysozoa</taxon>
        <taxon>Nematoda</taxon>
        <taxon>Chromadorea</taxon>
        <taxon>Rhabditida</taxon>
        <taxon>Rhabditina</taxon>
        <taxon>Rhabditomorpha</taxon>
        <taxon>Rhabditoidea</taxon>
        <taxon>Rhabditidae</taxon>
        <taxon>Mesorhabditinae</taxon>
        <taxon>Mesorhabditis</taxon>
    </lineage>
</organism>
<feature type="non-terminal residue" evidence="1">
    <location>
        <position position="1"/>
    </location>
</feature>
<evidence type="ECO:0008006" key="3">
    <source>
        <dbReference type="Google" id="ProtNLM"/>
    </source>
</evidence>
<evidence type="ECO:0000313" key="2">
    <source>
        <dbReference type="Proteomes" id="UP001177023"/>
    </source>
</evidence>
<dbReference type="Proteomes" id="UP001177023">
    <property type="component" value="Unassembled WGS sequence"/>
</dbReference>
<dbReference type="EMBL" id="CATQJA010002618">
    <property type="protein sequence ID" value="CAJ0573380.1"/>
    <property type="molecule type" value="Genomic_DNA"/>
</dbReference>
<name>A0AA36CRC8_9BILA</name>
<keyword evidence="2" id="KW-1185">Reference proteome</keyword>
<evidence type="ECO:0000313" key="1">
    <source>
        <dbReference type="EMBL" id="CAJ0573380.1"/>
    </source>
</evidence>
<gene>
    <name evidence="1" type="ORF">MSPICULIGERA_LOCUS11739</name>
</gene>
<protein>
    <recommendedName>
        <fullName evidence="3">F-box domain-containing protein</fullName>
    </recommendedName>
</protein>
<comment type="caution">
    <text evidence="1">The sequence shown here is derived from an EMBL/GenBank/DDBJ whole genome shotgun (WGS) entry which is preliminary data.</text>
</comment>
<proteinExistence type="predicted"/>
<reference evidence="1" key="1">
    <citation type="submission" date="2023-06" db="EMBL/GenBank/DDBJ databases">
        <authorList>
            <person name="Delattre M."/>
        </authorList>
    </citation>
    <scope>NUCLEOTIDE SEQUENCE</scope>
    <source>
        <strain evidence="1">AF72</strain>
    </source>
</reference>